<dbReference type="STRING" id="104663.SAMN04488121_101521"/>
<evidence type="ECO:0000313" key="3">
    <source>
        <dbReference type="Proteomes" id="UP000199045"/>
    </source>
</evidence>
<dbReference type="AlphaFoldDB" id="A0A1G7HLJ7"/>
<proteinExistence type="predicted"/>
<organism evidence="2 3">
    <name type="scientific">Chitinophaga filiformis</name>
    <name type="common">Myxococcus filiformis</name>
    <name type="synonym">Flexibacter filiformis</name>
    <dbReference type="NCBI Taxonomy" id="104663"/>
    <lineage>
        <taxon>Bacteria</taxon>
        <taxon>Pseudomonadati</taxon>
        <taxon>Bacteroidota</taxon>
        <taxon>Chitinophagia</taxon>
        <taxon>Chitinophagales</taxon>
        <taxon>Chitinophagaceae</taxon>
        <taxon>Chitinophaga</taxon>
    </lineage>
</organism>
<keyword evidence="1" id="KW-1133">Transmembrane helix</keyword>
<dbReference type="EMBL" id="FNBN01000001">
    <property type="protein sequence ID" value="SDF01342.1"/>
    <property type="molecule type" value="Genomic_DNA"/>
</dbReference>
<feature type="transmembrane region" description="Helical" evidence="1">
    <location>
        <begin position="150"/>
        <end position="175"/>
    </location>
</feature>
<gene>
    <name evidence="2" type="ORF">SAMN04488121_101521</name>
</gene>
<evidence type="ECO:0000313" key="2">
    <source>
        <dbReference type="EMBL" id="SDF01342.1"/>
    </source>
</evidence>
<dbReference type="Proteomes" id="UP000199045">
    <property type="component" value="Unassembled WGS sequence"/>
</dbReference>
<protein>
    <submittedName>
        <fullName evidence="2">Uncharacterized protein</fullName>
    </submittedName>
</protein>
<accession>A0A1G7HLJ7</accession>
<keyword evidence="1" id="KW-0812">Transmembrane</keyword>
<sequence>MMNMLNIPNAKVGLYKDLLQKITSYQDRLSVRYVLEKLLIADSQSTAVDHDTMMEYLSAGTIQLLLMNDFILKHETPSGIYYELSNDELISELEEYASIAPNKEIFDNEPLAQITLKTWRQRQDKLARDQRVQHLLLQIKKKREAKLRAFLYEVVVPIVCILLLAGLIFGVTHLLE</sequence>
<evidence type="ECO:0000256" key="1">
    <source>
        <dbReference type="SAM" id="Phobius"/>
    </source>
</evidence>
<keyword evidence="1" id="KW-0472">Membrane</keyword>
<name>A0A1G7HLJ7_CHIFI</name>
<reference evidence="2 3" key="1">
    <citation type="submission" date="2016-10" db="EMBL/GenBank/DDBJ databases">
        <authorList>
            <person name="de Groot N.N."/>
        </authorList>
    </citation>
    <scope>NUCLEOTIDE SEQUENCE [LARGE SCALE GENOMIC DNA]</scope>
    <source>
        <strain evidence="2 3">DSM 527</strain>
    </source>
</reference>